<protein>
    <submittedName>
        <fullName evidence="2">Inner membrane protein</fullName>
    </submittedName>
</protein>
<evidence type="ECO:0000313" key="2">
    <source>
        <dbReference type="EMBL" id="KTD64239.1"/>
    </source>
</evidence>
<proteinExistence type="predicted"/>
<comment type="caution">
    <text evidence="2">The sequence shown here is derived from an EMBL/GenBank/DDBJ whole genome shotgun (WGS) entry which is preliminary data.</text>
</comment>
<dbReference type="EMBL" id="LNYU01000023">
    <property type="protein sequence ID" value="KTD64239.1"/>
    <property type="molecule type" value="Genomic_DNA"/>
</dbReference>
<dbReference type="Proteomes" id="UP000054703">
    <property type="component" value="Unassembled WGS sequence"/>
</dbReference>
<accession>A0A0W0Z5V3</accession>
<name>A0A0W0Z5V3_9GAMM</name>
<dbReference type="InterPro" id="IPR009270">
    <property type="entry name" value="DUF927"/>
</dbReference>
<dbReference type="AlphaFoldDB" id="A0A0W0Z5V3"/>
<sequence length="592" mass="65330">MSAAGETTVMLQNQIITLKNKNDHNPITYEYAGGCFKLNEQGVSFLGKDKDGNPIAPRWVCSPLYVVAKTRDAKSGEWGRLLEWQDDDGILHQWAMPLALLQGDASEVRRELARLGLSISPHKISRDLLTTYLQVFPVEDRARCVDKLGWHENLFVTASQTIGHSSEKIVFQNSHAVESAMSVSGTVEDWRATIGQLASGNSRLIFAISTAFAPALSKLASEDSGGFHFRGASSSGKSTALKVAASVWGNPQAYCRLWRSTTNGLEGLAALHNDGLLILDELSQIDPKEAGEAAYLLANGQGKTRASRHGTVKQSSRWSLFFLSAGEESLMSLMARVRQKTNAGQEIRLADIEADAGFHMGIFEKIHNQLSPATMALSLKEYSRKYFGAVGMAWLQKVVANQQSIATDIDDAIQEFVNSAVLPGATGQIIRVARRFALVAVAGEVASQYGLTGWKEGESTYAAYKCYRAWLEHFGMEGNREDRVILAQVRAFFESHGASRFDSIRAPNNERIQNRAGFYYTDDAGFRVYMVLTEVFKKELCQGFEPRTVVRVLMNEGWLKPAADGMPTHKPRVKGVGTPRLYVFTEKIWGGE</sequence>
<keyword evidence="3" id="KW-1185">Reference proteome</keyword>
<evidence type="ECO:0000313" key="3">
    <source>
        <dbReference type="Proteomes" id="UP000054703"/>
    </source>
</evidence>
<gene>
    <name evidence="2" type="ORF">Lsan_0934</name>
</gene>
<reference evidence="2 3" key="1">
    <citation type="submission" date="2015-11" db="EMBL/GenBank/DDBJ databases">
        <title>Genomic analysis of 38 Legionella species identifies large and diverse effector repertoires.</title>
        <authorList>
            <person name="Burstein D."/>
            <person name="Amaro F."/>
            <person name="Zusman T."/>
            <person name="Lifshitz Z."/>
            <person name="Cohen O."/>
            <person name="Gilbert J.A."/>
            <person name="Pupko T."/>
            <person name="Shuman H.A."/>
            <person name="Segal G."/>
        </authorList>
    </citation>
    <scope>NUCLEOTIDE SEQUENCE [LARGE SCALE GENOMIC DNA]</scope>
    <source>
        <strain evidence="2 3">SC-63-C7</strain>
    </source>
</reference>
<evidence type="ECO:0000259" key="1">
    <source>
        <dbReference type="Pfam" id="PF06048"/>
    </source>
</evidence>
<dbReference type="PATRIC" id="fig|45074.5.peg.978"/>
<feature type="domain" description="DUF927" evidence="1">
    <location>
        <begin position="36"/>
        <end position="316"/>
    </location>
</feature>
<dbReference type="Pfam" id="PF06048">
    <property type="entry name" value="DUF927"/>
    <property type="match status" value="1"/>
</dbReference>
<dbReference type="STRING" id="45074.Lsan_0934"/>
<organism evidence="2 3">
    <name type="scientific">Legionella santicrucis</name>
    <dbReference type="NCBI Taxonomy" id="45074"/>
    <lineage>
        <taxon>Bacteria</taxon>
        <taxon>Pseudomonadati</taxon>
        <taxon>Pseudomonadota</taxon>
        <taxon>Gammaproteobacteria</taxon>
        <taxon>Legionellales</taxon>
        <taxon>Legionellaceae</taxon>
        <taxon>Legionella</taxon>
    </lineage>
</organism>